<protein>
    <submittedName>
        <fullName evidence="4">ATP-binding protein</fullName>
    </submittedName>
</protein>
<organism evidence="4 5">
    <name type="scientific">Streptacidiphilus monticola</name>
    <dbReference type="NCBI Taxonomy" id="2161674"/>
    <lineage>
        <taxon>Bacteria</taxon>
        <taxon>Bacillati</taxon>
        <taxon>Actinomycetota</taxon>
        <taxon>Actinomycetes</taxon>
        <taxon>Kitasatosporales</taxon>
        <taxon>Streptomycetaceae</taxon>
        <taxon>Streptacidiphilus</taxon>
    </lineage>
</organism>
<evidence type="ECO:0000259" key="3">
    <source>
        <dbReference type="Pfam" id="PF13191"/>
    </source>
</evidence>
<keyword evidence="5" id="KW-1185">Reference proteome</keyword>
<dbReference type="InterPro" id="IPR027417">
    <property type="entry name" value="P-loop_NTPase"/>
</dbReference>
<proteinExistence type="predicted"/>
<dbReference type="PANTHER" id="PTHR16305:SF35">
    <property type="entry name" value="TRANSCRIPTIONAL ACTIVATOR DOMAIN"/>
    <property type="match status" value="1"/>
</dbReference>
<dbReference type="SUPFAM" id="SSF52540">
    <property type="entry name" value="P-loop containing nucleoside triphosphate hydrolases"/>
    <property type="match status" value="1"/>
</dbReference>
<dbReference type="Pfam" id="PF13191">
    <property type="entry name" value="AAA_16"/>
    <property type="match status" value="1"/>
</dbReference>
<dbReference type="InterPro" id="IPR011990">
    <property type="entry name" value="TPR-like_helical_dom_sf"/>
</dbReference>
<gene>
    <name evidence="4" type="ORF">ACFP3V_31950</name>
</gene>
<evidence type="ECO:0000313" key="5">
    <source>
        <dbReference type="Proteomes" id="UP001596174"/>
    </source>
</evidence>
<dbReference type="Proteomes" id="UP001596174">
    <property type="component" value="Unassembled WGS sequence"/>
</dbReference>
<feature type="domain" description="Orc1-like AAA ATPase" evidence="3">
    <location>
        <begin position="17"/>
        <end position="183"/>
    </location>
</feature>
<evidence type="ECO:0000313" key="4">
    <source>
        <dbReference type="EMBL" id="MFC5911806.1"/>
    </source>
</evidence>
<keyword evidence="1" id="KW-0547">Nucleotide-binding</keyword>
<keyword evidence="2 4" id="KW-0067">ATP-binding</keyword>
<sequence>MEERTLFEREEATAQAERALRELREGFEEGRTQLGSTLIFSGAAGTGKTALIEAVRRSALDPKGGFTVVSARGGQLLRESPYTVVRGLLQAELARYGSMERQELFGTWYDLAAPALGLIPSPQGRPLDPLGVRTALSWVVSQLVRTGPLVLTVDDLHWADAESMAWLAEFSQLHLAQLPILLVLAYRPGELPEGARELSASPTARTVKVDPLGQEATLELLRSELGEETEEGFANECWVVTSGNPYELVYLVSRLKDQGLPPTEDTVPRLRGIAASGRGDAIVRTLEQADVDTRRFAQAAAVLDHEDFTVPLAAKLAAVRDGNVDAVVASLRESRILDRKEPPGFVHPTIATAIYQRMSPATKTAMHGAAVQVLKDAGKPLSVMSRHLIETYPEDDPQVVEMLRDAADEHLAMGAPSAAVRCLERALEEPPLNEDYATVRFELGRALLLTNPTATVGHLRAALDTRDGLSADMREEAVLRLGQALAHSGRMEEAVEATAGAMPQFRSDADPGRTVRLQAAYYMWWSFLRDEEEGGNSRRLEEIADGLTGQDAATRAVQVVRAWDMTQRGLDSLQALELAVQGWQENQVGGRLAHGLEWTNTTWGFEIPVLLGLVYAYNDRLDVAGRLFEEAHHAFEVAGWTGGHLGFADFMTGFVLFRQGRLLAAEKQLRAALKRSDRMGQGTPLQWDTVAVLDDRFQGSVVVGG</sequence>
<name>A0ABW1GAN1_9ACTN</name>
<comment type="caution">
    <text evidence="4">The sequence shown here is derived from an EMBL/GenBank/DDBJ whole genome shotgun (WGS) entry which is preliminary data.</text>
</comment>
<accession>A0ABW1GAN1</accession>
<evidence type="ECO:0000256" key="1">
    <source>
        <dbReference type="ARBA" id="ARBA00022741"/>
    </source>
</evidence>
<dbReference type="Gene3D" id="1.25.40.10">
    <property type="entry name" value="Tetratricopeptide repeat domain"/>
    <property type="match status" value="1"/>
</dbReference>
<feature type="non-terminal residue" evidence="4">
    <location>
        <position position="705"/>
    </location>
</feature>
<evidence type="ECO:0000256" key="2">
    <source>
        <dbReference type="ARBA" id="ARBA00022840"/>
    </source>
</evidence>
<dbReference type="EMBL" id="JBHSQJ010000252">
    <property type="protein sequence ID" value="MFC5911806.1"/>
    <property type="molecule type" value="Genomic_DNA"/>
</dbReference>
<dbReference type="InterPro" id="IPR041664">
    <property type="entry name" value="AAA_16"/>
</dbReference>
<dbReference type="PANTHER" id="PTHR16305">
    <property type="entry name" value="TESTICULAR SOLUBLE ADENYLYL CYCLASE"/>
    <property type="match status" value="1"/>
</dbReference>
<dbReference type="GO" id="GO:0005524">
    <property type="term" value="F:ATP binding"/>
    <property type="evidence" value="ECO:0007669"/>
    <property type="project" value="UniProtKB-KW"/>
</dbReference>
<dbReference type="SUPFAM" id="SSF48452">
    <property type="entry name" value="TPR-like"/>
    <property type="match status" value="1"/>
</dbReference>
<reference evidence="5" key="1">
    <citation type="journal article" date="2019" name="Int. J. Syst. Evol. Microbiol.">
        <title>The Global Catalogue of Microorganisms (GCM) 10K type strain sequencing project: providing services to taxonomists for standard genome sequencing and annotation.</title>
        <authorList>
            <consortium name="The Broad Institute Genomics Platform"/>
            <consortium name="The Broad Institute Genome Sequencing Center for Infectious Disease"/>
            <person name="Wu L."/>
            <person name="Ma J."/>
        </authorList>
    </citation>
    <scope>NUCLEOTIDE SEQUENCE [LARGE SCALE GENOMIC DNA]</scope>
    <source>
        <strain evidence="5">JCM 4816</strain>
    </source>
</reference>
<dbReference type="RefSeq" id="WP_380591396.1">
    <property type="nucleotide sequence ID" value="NZ_JBHSQJ010000252.1"/>
</dbReference>